<evidence type="ECO:0000256" key="1">
    <source>
        <dbReference type="SAM" id="MobiDB-lite"/>
    </source>
</evidence>
<dbReference type="OrthoDB" id="5426678at2759"/>
<proteinExistence type="predicted"/>
<comment type="caution">
    <text evidence="3">The sequence shown here is derived from an EMBL/GenBank/DDBJ whole genome shotgun (WGS) entry which is preliminary data.</text>
</comment>
<dbReference type="Proteomes" id="UP000037136">
    <property type="component" value="Unassembled WGS sequence"/>
</dbReference>
<feature type="region of interest" description="Disordered" evidence="1">
    <location>
        <begin position="119"/>
        <end position="145"/>
    </location>
</feature>
<keyword evidence="2" id="KW-1133">Transmembrane helix</keyword>
<reference evidence="3 4" key="1">
    <citation type="journal article" date="2015" name="BMC Genomics">
        <title>Gene expression during zombie ant biting behavior reflects the complexity underlying fungal parasitic behavioral manipulation.</title>
        <authorList>
            <person name="de Bekker C."/>
            <person name="Ohm R.A."/>
            <person name="Loreto R.G."/>
            <person name="Sebastian A."/>
            <person name="Albert I."/>
            <person name="Merrow M."/>
            <person name="Brachmann A."/>
            <person name="Hughes D.P."/>
        </authorList>
    </citation>
    <scope>NUCLEOTIDE SEQUENCE [LARGE SCALE GENOMIC DNA]</scope>
    <source>
        <strain evidence="3 4">SC16a</strain>
    </source>
</reference>
<dbReference type="CDD" id="cd12087">
    <property type="entry name" value="TM_EGFR-like"/>
    <property type="match status" value="1"/>
</dbReference>
<keyword evidence="4" id="KW-1185">Reference proteome</keyword>
<evidence type="ECO:0000256" key="2">
    <source>
        <dbReference type="SAM" id="Phobius"/>
    </source>
</evidence>
<keyword evidence="2" id="KW-0812">Transmembrane</keyword>
<evidence type="ECO:0000313" key="4">
    <source>
        <dbReference type="Proteomes" id="UP000037136"/>
    </source>
</evidence>
<dbReference type="EMBL" id="LAZP02000365">
    <property type="protein sequence ID" value="PFH57793.1"/>
    <property type="molecule type" value="Genomic_DNA"/>
</dbReference>
<protein>
    <submittedName>
        <fullName evidence="3">Uncharacterized protein</fullName>
    </submittedName>
</protein>
<sequence>MSPRIRRDVNGGLPPATIAGIVVGVVLIFALAALLFLVYYRREQAMDELDDEASTDAGHSTCKTRRECRGRGLGGDSRLFGSSGDYQDYDMVNRQMYAPYRDTYTRNLDSAIPTHPAYIPSTRWPRSRPPPEPLLPNSQTVPVRSNRPDSYAVQAYLAAAEESARLAGSTPVVHTRTERPRSRTLGLPLASLPRLSIPSKQAQARAEMKTPGGRHQGLPMQTVQPAFRHHGRIRHGRPVAVAVAEWRPGSRQQARHDDGFIEVPLRSGKSTLFGY</sequence>
<keyword evidence="2" id="KW-0472">Membrane</keyword>
<accession>A0A2A9PA72</accession>
<feature type="transmembrane region" description="Helical" evidence="2">
    <location>
        <begin position="16"/>
        <end position="40"/>
    </location>
</feature>
<evidence type="ECO:0000313" key="3">
    <source>
        <dbReference type="EMBL" id="PFH57793.1"/>
    </source>
</evidence>
<reference evidence="3 4" key="2">
    <citation type="journal article" date="2017" name="Sci. Rep.">
        <title>Ant-infecting Ophiocordyceps genomes reveal a high diversity of potential behavioral manipulation genes and a possible major role for enterotoxins.</title>
        <authorList>
            <person name="de Bekker C."/>
            <person name="Ohm R.A."/>
            <person name="Evans H.C."/>
            <person name="Brachmann A."/>
            <person name="Hughes D.P."/>
        </authorList>
    </citation>
    <scope>NUCLEOTIDE SEQUENCE [LARGE SCALE GENOMIC DNA]</scope>
    <source>
        <strain evidence="3 4">SC16a</strain>
    </source>
</reference>
<dbReference type="AlphaFoldDB" id="A0A2A9PA72"/>
<organism evidence="3 4">
    <name type="scientific">Ophiocordyceps unilateralis</name>
    <name type="common">Zombie-ant fungus</name>
    <name type="synonym">Torrubia unilateralis</name>
    <dbReference type="NCBI Taxonomy" id="268505"/>
    <lineage>
        <taxon>Eukaryota</taxon>
        <taxon>Fungi</taxon>
        <taxon>Dikarya</taxon>
        <taxon>Ascomycota</taxon>
        <taxon>Pezizomycotina</taxon>
        <taxon>Sordariomycetes</taxon>
        <taxon>Hypocreomycetidae</taxon>
        <taxon>Hypocreales</taxon>
        <taxon>Ophiocordycipitaceae</taxon>
        <taxon>Ophiocordyceps</taxon>
    </lineage>
</organism>
<gene>
    <name evidence="3" type="ORF">XA68_14557</name>
</gene>
<name>A0A2A9PA72_OPHUN</name>